<evidence type="ECO:0000313" key="2">
    <source>
        <dbReference type="Proteomes" id="UP000830395"/>
    </source>
</evidence>
<proteinExistence type="predicted"/>
<feature type="non-terminal residue" evidence="1">
    <location>
        <position position="92"/>
    </location>
</feature>
<organism evidence="1 2">
    <name type="scientific">Pangasius djambal</name>
    <dbReference type="NCBI Taxonomy" id="1691987"/>
    <lineage>
        <taxon>Eukaryota</taxon>
        <taxon>Metazoa</taxon>
        <taxon>Chordata</taxon>
        <taxon>Craniata</taxon>
        <taxon>Vertebrata</taxon>
        <taxon>Euteleostomi</taxon>
        <taxon>Actinopterygii</taxon>
        <taxon>Neopterygii</taxon>
        <taxon>Teleostei</taxon>
        <taxon>Ostariophysi</taxon>
        <taxon>Siluriformes</taxon>
        <taxon>Pangasiidae</taxon>
        <taxon>Pangasius</taxon>
    </lineage>
</organism>
<name>A0ACC5ZRF2_9TELE</name>
<reference evidence="1" key="1">
    <citation type="submission" date="2020-02" db="EMBL/GenBank/DDBJ databases">
        <title>Genome sequencing of the panga catfish, Pangasius djambal.</title>
        <authorList>
            <person name="Wen M."/>
            <person name="Zahm M."/>
            <person name="Roques C."/>
            <person name="Cabau C."/>
            <person name="Klopp C."/>
            <person name="Donnadieu C."/>
            <person name="Jouanno E."/>
            <person name="Avarre J.-C."/>
            <person name="Campet M."/>
            <person name="Ha T."/>
            <person name="Dugue R."/>
            <person name="Lampietro C."/>
            <person name="Louis A."/>
            <person name="Herpin A."/>
            <person name="Echchiki A."/>
            <person name="Berthelot C."/>
            <person name="Parey E."/>
            <person name="Roest-Crollius H."/>
            <person name="Braasch I."/>
            <person name="Postlethwait J.H."/>
            <person name="Bobe J."/>
            <person name="Montfort J."/>
            <person name="Bouchez O."/>
            <person name="Begum T."/>
            <person name="Schartl M."/>
            <person name="Gustiano R."/>
            <person name="Guiguen Y."/>
        </authorList>
    </citation>
    <scope>NUCLEOTIDE SEQUENCE</scope>
    <source>
        <strain evidence="1">Pdj_M5554</strain>
    </source>
</reference>
<dbReference type="EMBL" id="CM041004">
    <property type="protein sequence ID" value="MCJ8749891.1"/>
    <property type="molecule type" value="Genomic_DNA"/>
</dbReference>
<dbReference type="Proteomes" id="UP000830395">
    <property type="component" value="Chromosome 30"/>
</dbReference>
<gene>
    <name evidence="1" type="ORF">PDJAM_G00192870</name>
</gene>
<comment type="caution">
    <text evidence="1">The sequence shown here is derived from an EMBL/GenBank/DDBJ whole genome shotgun (WGS) entry which is preliminary data.</text>
</comment>
<evidence type="ECO:0000313" key="1">
    <source>
        <dbReference type="EMBL" id="MCJ8749891.1"/>
    </source>
</evidence>
<accession>A0ACC5ZRF2</accession>
<sequence>MLVTTPEAHVQHRYSEDHERGGAEQEHLPARAPASSSTAHHRGHVHASSRARALSLSLTPDSRGGARAADPAPRRCRPPHSLHHRHPVIYSL</sequence>
<protein>
    <submittedName>
        <fullName evidence="1">Uncharacterized protein</fullName>
    </submittedName>
</protein>
<keyword evidence="2" id="KW-1185">Reference proteome</keyword>